<name>A0A5D3AQ19_9TREE</name>
<feature type="transmembrane region" description="Helical" evidence="1">
    <location>
        <begin position="66"/>
        <end position="90"/>
    </location>
</feature>
<keyword evidence="1" id="KW-0812">Transmembrane</keyword>
<evidence type="ECO:0000313" key="3">
    <source>
        <dbReference type="Proteomes" id="UP000322245"/>
    </source>
</evidence>
<gene>
    <name evidence="2" type="ORF">B9479_007625</name>
</gene>
<dbReference type="EMBL" id="NIDF01000187">
    <property type="protein sequence ID" value="TYJ51776.1"/>
    <property type="molecule type" value="Genomic_DNA"/>
</dbReference>
<comment type="caution">
    <text evidence="2">The sequence shown here is derived from an EMBL/GenBank/DDBJ whole genome shotgun (WGS) entry which is preliminary data.</text>
</comment>
<feature type="transmembrane region" description="Helical" evidence="1">
    <location>
        <begin position="27"/>
        <end position="46"/>
    </location>
</feature>
<proteinExistence type="predicted"/>
<organism evidence="2 3">
    <name type="scientific">Cryptococcus floricola</name>
    <dbReference type="NCBI Taxonomy" id="2591691"/>
    <lineage>
        <taxon>Eukaryota</taxon>
        <taxon>Fungi</taxon>
        <taxon>Dikarya</taxon>
        <taxon>Basidiomycota</taxon>
        <taxon>Agaricomycotina</taxon>
        <taxon>Tremellomycetes</taxon>
        <taxon>Tremellales</taxon>
        <taxon>Cryptococcaceae</taxon>
        <taxon>Cryptococcus</taxon>
    </lineage>
</organism>
<reference evidence="2 3" key="1">
    <citation type="submission" date="2017-05" db="EMBL/GenBank/DDBJ databases">
        <title>The Genome Sequence of Tsuchiyaea wingfieldii DSM 27421.</title>
        <authorList>
            <person name="Cuomo C."/>
            <person name="Passer A."/>
            <person name="Billmyre B."/>
            <person name="Heitman J."/>
        </authorList>
    </citation>
    <scope>NUCLEOTIDE SEQUENCE [LARGE SCALE GENOMIC DNA]</scope>
    <source>
        <strain evidence="2 3">DSM 27421</strain>
    </source>
</reference>
<keyword evidence="3" id="KW-1185">Reference proteome</keyword>
<feature type="non-terminal residue" evidence="2">
    <location>
        <position position="1"/>
    </location>
</feature>
<protein>
    <submittedName>
        <fullName evidence="2">Uncharacterized protein</fullName>
    </submittedName>
</protein>
<dbReference type="Proteomes" id="UP000322245">
    <property type="component" value="Unassembled WGS sequence"/>
</dbReference>
<keyword evidence="1" id="KW-1133">Transmembrane helix</keyword>
<accession>A0A5D3AQ19</accession>
<keyword evidence="1" id="KW-0472">Membrane</keyword>
<dbReference type="AlphaFoldDB" id="A0A5D3AQ19"/>
<evidence type="ECO:0000256" key="1">
    <source>
        <dbReference type="SAM" id="Phobius"/>
    </source>
</evidence>
<sequence length="98" mass="11228">LIEHKFGLDIQVPSATSMSSFPFSSSFSLSFSFSFSFSLSHLWTFGRVLMKDGWLVLSSFGFHAQAFWWPDAALLGIVFGTFTILSYLVLEFWVKERR</sequence>
<evidence type="ECO:0000313" key="2">
    <source>
        <dbReference type="EMBL" id="TYJ51776.1"/>
    </source>
</evidence>